<comment type="caution">
    <text evidence="2">The sequence shown here is derived from an EMBL/GenBank/DDBJ whole genome shotgun (WGS) entry which is preliminary data.</text>
</comment>
<dbReference type="EMBL" id="CAMXCT020000357">
    <property type="protein sequence ID" value="CAL1131011.1"/>
    <property type="molecule type" value="Genomic_DNA"/>
</dbReference>
<dbReference type="EMBL" id="CAMXCT030000357">
    <property type="protein sequence ID" value="CAL4764948.1"/>
    <property type="molecule type" value="Genomic_DNA"/>
</dbReference>
<gene>
    <name evidence="2" type="ORF">C1SCF055_LOCUS5762</name>
</gene>
<name>A0A9P1BTC0_9DINO</name>
<evidence type="ECO:0000313" key="4">
    <source>
        <dbReference type="Proteomes" id="UP001152797"/>
    </source>
</evidence>
<feature type="region of interest" description="Disordered" evidence="1">
    <location>
        <begin position="1"/>
        <end position="27"/>
    </location>
</feature>
<feature type="compositionally biased region" description="Low complexity" evidence="1">
    <location>
        <begin position="1"/>
        <end position="24"/>
    </location>
</feature>
<organism evidence="2">
    <name type="scientific">Cladocopium goreaui</name>
    <dbReference type="NCBI Taxonomy" id="2562237"/>
    <lineage>
        <taxon>Eukaryota</taxon>
        <taxon>Sar</taxon>
        <taxon>Alveolata</taxon>
        <taxon>Dinophyceae</taxon>
        <taxon>Suessiales</taxon>
        <taxon>Symbiodiniaceae</taxon>
        <taxon>Cladocopium</taxon>
    </lineage>
</organism>
<proteinExistence type="predicted"/>
<keyword evidence="4" id="KW-1185">Reference proteome</keyword>
<dbReference type="AlphaFoldDB" id="A0A9P1BTC0"/>
<accession>A0A9P1BTC0</accession>
<evidence type="ECO:0000256" key="1">
    <source>
        <dbReference type="SAM" id="MobiDB-lite"/>
    </source>
</evidence>
<dbReference type="OrthoDB" id="417936at2759"/>
<evidence type="ECO:0000313" key="3">
    <source>
        <dbReference type="EMBL" id="CAL4764948.1"/>
    </source>
</evidence>
<reference evidence="3 4" key="2">
    <citation type="submission" date="2024-05" db="EMBL/GenBank/DDBJ databases">
        <authorList>
            <person name="Chen Y."/>
            <person name="Shah S."/>
            <person name="Dougan E. K."/>
            <person name="Thang M."/>
            <person name="Chan C."/>
        </authorList>
    </citation>
    <scope>NUCLEOTIDE SEQUENCE [LARGE SCALE GENOMIC DNA]</scope>
</reference>
<reference evidence="2" key="1">
    <citation type="submission" date="2022-10" db="EMBL/GenBank/DDBJ databases">
        <authorList>
            <person name="Chen Y."/>
            <person name="Dougan E. K."/>
            <person name="Chan C."/>
            <person name="Rhodes N."/>
            <person name="Thang M."/>
        </authorList>
    </citation>
    <scope>NUCLEOTIDE SEQUENCE</scope>
</reference>
<dbReference type="EMBL" id="CAMXCT010000357">
    <property type="protein sequence ID" value="CAI3977636.1"/>
    <property type="molecule type" value="Genomic_DNA"/>
</dbReference>
<sequence>MAAEQAQQSQPAQPAQPADPAAESLGSNGGTVAVSEAQVAASRFEQAVVAQGVSIAPGILRLRSLQSAPQFFQEEYNTGERFTWCFAGFDCLRSSFYPEGFVLLEEDIQLEAEDVLALIPPRAHVPQQLSLSCCVRELLEQFHFEHRQGSEEKLFHILMHPFTLHALARGNTLKVFVTWTWKAGCFRVFEPMSPQSSSPWQHEGDEAWANWPLPVTSAGEVADVGLYARDVVKFGRKFIKLAGLRRAEPRALPGQAHASQLRSLEERNISLLEKCFFTERFTKEYLEQLTRCGVRLGVQHTMLLRTEELQVIRHLDNGVQQFVCQLPGERPTHTQSLWVSADGYFYALYIIPADVSHKSFKTPTMFIKAAG</sequence>
<dbReference type="Proteomes" id="UP001152797">
    <property type="component" value="Unassembled WGS sequence"/>
</dbReference>
<evidence type="ECO:0000313" key="2">
    <source>
        <dbReference type="EMBL" id="CAI3977636.1"/>
    </source>
</evidence>
<protein>
    <submittedName>
        <fullName evidence="2">Uncharacterized protein</fullName>
    </submittedName>
</protein>